<comment type="caution">
    <text evidence="1">The sequence shown here is derived from an EMBL/GenBank/DDBJ whole genome shotgun (WGS) entry which is preliminary data.</text>
</comment>
<evidence type="ECO:0000313" key="1">
    <source>
        <dbReference type="EMBL" id="CAJ1383721.1"/>
    </source>
</evidence>
<evidence type="ECO:0000313" key="2">
    <source>
        <dbReference type="Proteomes" id="UP001178507"/>
    </source>
</evidence>
<dbReference type="AlphaFoldDB" id="A0AA36I9S4"/>
<sequence length="257" mass="28184">MEPVTFVGGPYVPRRLAQLRSEAAPARSPAHGFAGGSVLPATFAAFAAGVGAGAAGRPRAVARRAEGSKGRSLRIENQISVAREIQYGDVDSMDKFMRENAAQVCLQNLEKIEKKQGAAEVMVCYLQPTDMGPYRTQMKMEVKVEVLPGSCVLHILDMHAGQVDKKTGEVTFDPEHKVQQKAENVVTWTDNGRGGLEVVNRSWSKSKMGLPWWFPLPDKVVEQTAKFVIGQVIKDGVKKVNEQIEEKYLDFSALVEA</sequence>
<proteinExistence type="predicted"/>
<organism evidence="1 2">
    <name type="scientific">Effrenium voratum</name>
    <dbReference type="NCBI Taxonomy" id="2562239"/>
    <lineage>
        <taxon>Eukaryota</taxon>
        <taxon>Sar</taxon>
        <taxon>Alveolata</taxon>
        <taxon>Dinophyceae</taxon>
        <taxon>Suessiales</taxon>
        <taxon>Symbiodiniaceae</taxon>
        <taxon>Effrenium</taxon>
    </lineage>
</organism>
<keyword evidence="2" id="KW-1185">Reference proteome</keyword>
<accession>A0AA36I9S4</accession>
<dbReference type="EMBL" id="CAUJNA010001044">
    <property type="protein sequence ID" value="CAJ1383721.1"/>
    <property type="molecule type" value="Genomic_DNA"/>
</dbReference>
<gene>
    <name evidence="1" type="ORF">EVOR1521_LOCUS10760</name>
</gene>
<dbReference type="Proteomes" id="UP001178507">
    <property type="component" value="Unassembled WGS sequence"/>
</dbReference>
<reference evidence="1" key="1">
    <citation type="submission" date="2023-08" db="EMBL/GenBank/DDBJ databases">
        <authorList>
            <person name="Chen Y."/>
            <person name="Shah S."/>
            <person name="Dougan E. K."/>
            <person name="Thang M."/>
            <person name="Chan C."/>
        </authorList>
    </citation>
    <scope>NUCLEOTIDE SEQUENCE</scope>
</reference>
<name>A0AA36I9S4_9DINO</name>
<protein>
    <submittedName>
        <fullName evidence="1">Uncharacterized protein</fullName>
    </submittedName>
</protein>